<feature type="region of interest" description="Disordered" evidence="1">
    <location>
        <begin position="157"/>
        <end position="181"/>
    </location>
</feature>
<dbReference type="Gene3D" id="3.30.460.80">
    <property type="entry name" value="NADH:ubiquinone oxidoreductase, 30kDa subunit"/>
    <property type="match status" value="1"/>
</dbReference>
<gene>
    <name evidence="3" type="ORF">SAMN02982917_6484</name>
</gene>
<dbReference type="InterPro" id="IPR001268">
    <property type="entry name" value="NADH_UbQ_OxRdtase_30kDa_su"/>
</dbReference>
<evidence type="ECO:0000256" key="1">
    <source>
        <dbReference type="SAM" id="MobiDB-lite"/>
    </source>
</evidence>
<feature type="compositionally biased region" description="Pro residues" evidence="1">
    <location>
        <begin position="171"/>
        <end position="181"/>
    </location>
</feature>
<dbReference type="GO" id="GO:0008137">
    <property type="term" value="F:NADH dehydrogenase (ubiquinone) activity"/>
    <property type="evidence" value="ECO:0007669"/>
    <property type="project" value="InterPro"/>
</dbReference>
<sequence>MTADIMIANTAAANGDRACPRLTESLRAIPGVRSVDVRNGALWADAPLLDVEAMAAVMAALGIRLGTVTAIPHPDSAESTVIYHYIDEHRIINVRTCTRNGALVSLAPNVRAASWAEREIRDLFAVEFPGHPNPVPLIRPEGIDTATLREAMCRPATVARKPSSPLASPLASPPAPPPARS</sequence>
<dbReference type="SUPFAM" id="SSF143243">
    <property type="entry name" value="Nqo5-like"/>
    <property type="match status" value="1"/>
</dbReference>
<dbReference type="InterPro" id="IPR037232">
    <property type="entry name" value="NADH_quin_OxRdtase_su_C/D-like"/>
</dbReference>
<dbReference type="EMBL" id="FXAK01000009">
    <property type="protein sequence ID" value="SMF88678.1"/>
    <property type="molecule type" value="Genomic_DNA"/>
</dbReference>
<evidence type="ECO:0000313" key="4">
    <source>
        <dbReference type="Proteomes" id="UP000192936"/>
    </source>
</evidence>
<protein>
    <submittedName>
        <fullName evidence="3">NADH-quinone oxidoreductase subunit C</fullName>
    </submittedName>
</protein>
<reference evidence="3 4" key="1">
    <citation type="submission" date="2017-04" db="EMBL/GenBank/DDBJ databases">
        <authorList>
            <person name="Afonso C.L."/>
            <person name="Miller P.J."/>
            <person name="Scott M.A."/>
            <person name="Spackman E."/>
            <person name="Goraichik I."/>
            <person name="Dimitrov K.M."/>
            <person name="Suarez D.L."/>
            <person name="Swayne D.E."/>
        </authorList>
    </citation>
    <scope>NUCLEOTIDE SEQUENCE [LARGE SCALE GENOMIC DNA]</scope>
    <source>
        <strain evidence="3 4">A2P</strain>
    </source>
</reference>
<dbReference type="Proteomes" id="UP000192936">
    <property type="component" value="Unassembled WGS sequence"/>
</dbReference>
<feature type="domain" description="NADH:ubiquinone oxidoreductase 30kDa subunit" evidence="2">
    <location>
        <begin position="64"/>
        <end position="150"/>
    </location>
</feature>
<organism evidence="3 4">
    <name type="scientific">Azospirillum oryzae</name>
    <dbReference type="NCBI Taxonomy" id="286727"/>
    <lineage>
        <taxon>Bacteria</taxon>
        <taxon>Pseudomonadati</taxon>
        <taxon>Pseudomonadota</taxon>
        <taxon>Alphaproteobacteria</taxon>
        <taxon>Rhodospirillales</taxon>
        <taxon>Azospirillaceae</taxon>
        <taxon>Azospirillum</taxon>
    </lineage>
</organism>
<evidence type="ECO:0000259" key="2">
    <source>
        <dbReference type="Pfam" id="PF00329"/>
    </source>
</evidence>
<evidence type="ECO:0000313" key="3">
    <source>
        <dbReference type="EMBL" id="SMF88678.1"/>
    </source>
</evidence>
<dbReference type="STRING" id="286727.SAMN02982917_6484"/>
<dbReference type="RefSeq" id="WP_244560990.1">
    <property type="nucleotide sequence ID" value="NZ_FXAK01000009.1"/>
</dbReference>
<accession>A0A1X7HL09</accession>
<proteinExistence type="predicted"/>
<dbReference type="AlphaFoldDB" id="A0A1X7HL09"/>
<name>A0A1X7HL09_9PROT</name>
<dbReference type="Pfam" id="PF00329">
    <property type="entry name" value="Complex1_30kDa"/>
    <property type="match status" value="1"/>
</dbReference>